<protein>
    <recommendedName>
        <fullName evidence="3">Glycosyl transferase family 1 domain-containing protein</fullName>
    </recommendedName>
</protein>
<feature type="non-terminal residue" evidence="1">
    <location>
        <position position="1"/>
    </location>
</feature>
<dbReference type="Proteomes" id="UP000189670">
    <property type="component" value="Unassembled WGS sequence"/>
</dbReference>
<accession>A0A1V1NSY7</accession>
<evidence type="ECO:0000313" key="2">
    <source>
        <dbReference type="Proteomes" id="UP000189670"/>
    </source>
</evidence>
<evidence type="ECO:0000313" key="1">
    <source>
        <dbReference type="EMBL" id="ETR65685.1"/>
    </source>
</evidence>
<dbReference type="EMBL" id="ATBP01002591">
    <property type="protein sequence ID" value="ETR65685.1"/>
    <property type="molecule type" value="Genomic_DNA"/>
</dbReference>
<dbReference type="AlphaFoldDB" id="A0A1V1NSY7"/>
<organism evidence="1 2">
    <name type="scientific">Candidatus Magnetoglobus multicellularis str. Araruama</name>
    <dbReference type="NCBI Taxonomy" id="890399"/>
    <lineage>
        <taxon>Bacteria</taxon>
        <taxon>Pseudomonadati</taxon>
        <taxon>Thermodesulfobacteriota</taxon>
        <taxon>Desulfobacteria</taxon>
        <taxon>Desulfobacterales</taxon>
        <taxon>Desulfobacteraceae</taxon>
        <taxon>Candidatus Magnetoglobus</taxon>
    </lineage>
</organism>
<name>A0A1V1NSY7_9BACT</name>
<comment type="caution">
    <text evidence="1">The sequence shown here is derived from an EMBL/GenBank/DDBJ whole genome shotgun (WGS) entry which is preliminary data.</text>
</comment>
<evidence type="ECO:0008006" key="3">
    <source>
        <dbReference type="Google" id="ProtNLM"/>
    </source>
</evidence>
<reference evidence="2" key="1">
    <citation type="submission" date="2012-11" db="EMBL/GenBank/DDBJ databases">
        <authorList>
            <person name="Lucero-Rivera Y.E."/>
            <person name="Tovar-Ramirez D."/>
        </authorList>
    </citation>
    <scope>NUCLEOTIDE SEQUENCE [LARGE SCALE GENOMIC DNA]</scope>
    <source>
        <strain evidence="2">Araruama</strain>
    </source>
</reference>
<sequence>TTCVGQAMDLVDHEVNAMMVNIEDAEALAHYSHRVLVDSTLSQKLVDNGLITARMNTYSNQTNLWDNFFNEFVRKVNKTNI</sequence>
<proteinExistence type="predicted"/>
<gene>
    <name evidence="1" type="ORF">OMM_13870</name>
</gene>